<reference evidence="1" key="1">
    <citation type="submission" date="2020-06" db="EMBL/GenBank/DDBJ databases">
        <title>Draft genome of Bugula neritina, a colonial animal packing powerful symbionts and potential medicines.</title>
        <authorList>
            <person name="Rayko M."/>
        </authorList>
    </citation>
    <scope>NUCLEOTIDE SEQUENCE [LARGE SCALE GENOMIC DNA]</scope>
    <source>
        <strain evidence="1">Kwan_BN1</strain>
    </source>
</reference>
<accession>A0A7J7KII5</accession>
<dbReference type="Proteomes" id="UP000593567">
    <property type="component" value="Unassembled WGS sequence"/>
</dbReference>
<evidence type="ECO:0000313" key="1">
    <source>
        <dbReference type="EMBL" id="KAF6038037.1"/>
    </source>
</evidence>
<dbReference type="EMBL" id="VXIV02000480">
    <property type="protein sequence ID" value="KAF6038037.1"/>
    <property type="molecule type" value="Genomic_DNA"/>
</dbReference>
<gene>
    <name evidence="1" type="ORF">EB796_003664</name>
</gene>
<comment type="caution">
    <text evidence="1">The sequence shown here is derived from an EMBL/GenBank/DDBJ whole genome shotgun (WGS) entry which is preliminary data.</text>
</comment>
<keyword evidence="2" id="KW-1185">Reference proteome</keyword>
<organism evidence="1 2">
    <name type="scientific">Bugula neritina</name>
    <name type="common">Brown bryozoan</name>
    <name type="synonym">Sertularia neritina</name>
    <dbReference type="NCBI Taxonomy" id="10212"/>
    <lineage>
        <taxon>Eukaryota</taxon>
        <taxon>Metazoa</taxon>
        <taxon>Spiralia</taxon>
        <taxon>Lophotrochozoa</taxon>
        <taxon>Bryozoa</taxon>
        <taxon>Gymnolaemata</taxon>
        <taxon>Cheilostomatida</taxon>
        <taxon>Flustrina</taxon>
        <taxon>Buguloidea</taxon>
        <taxon>Bugulidae</taxon>
        <taxon>Bugula</taxon>
    </lineage>
</organism>
<name>A0A7J7KII5_BUGNE</name>
<sequence length="84" mass="9315">MGKIGADRHYEECFDSEENVLCCDSDSCLHQTTAAASISAKHHKIALISSNENAYDLTGDLGLKVDYRSCDESLMLMNQNLFLL</sequence>
<proteinExistence type="predicted"/>
<dbReference type="AlphaFoldDB" id="A0A7J7KII5"/>
<protein>
    <submittedName>
        <fullName evidence="1">Uncharacterized protein</fullName>
    </submittedName>
</protein>
<evidence type="ECO:0000313" key="2">
    <source>
        <dbReference type="Proteomes" id="UP000593567"/>
    </source>
</evidence>